<dbReference type="AlphaFoldDB" id="A0A1B2DMQ6"/>
<dbReference type="InterPro" id="IPR012341">
    <property type="entry name" value="6hp_glycosidase-like_sf"/>
</dbReference>
<evidence type="ECO:0000313" key="2">
    <source>
        <dbReference type="EMBL" id="ANY68988.1"/>
    </source>
</evidence>
<keyword evidence="1" id="KW-0378">Hydrolase</keyword>
<dbReference type="EMBL" id="CP016808">
    <property type="protein sequence ID" value="ANY68988.1"/>
    <property type="molecule type" value="Genomic_DNA"/>
</dbReference>
<dbReference type="Gene3D" id="1.50.10.10">
    <property type="match status" value="1"/>
</dbReference>
<dbReference type="PANTHER" id="PTHR33886:SF8">
    <property type="entry name" value="UNSATURATED RHAMNOGALACTURONAN HYDROLASE (EUROFUNG)"/>
    <property type="match status" value="1"/>
</dbReference>
<dbReference type="Pfam" id="PF07470">
    <property type="entry name" value="Glyco_hydro_88"/>
    <property type="match status" value="1"/>
</dbReference>
<protein>
    <recommendedName>
        <fullName evidence="3">Glycosyl hydrolase family 88</fullName>
    </recommendedName>
</protein>
<reference evidence="2" key="1">
    <citation type="submission" date="2016-08" db="EMBL/GenBank/DDBJ databases">
        <title>Complete Genome Seqeunce of Paenibacillus sp. BIHB 4019 from tea rhizoplane.</title>
        <authorList>
            <person name="Thakur R."/>
            <person name="Swarnkar M.K."/>
            <person name="Gulati A."/>
        </authorList>
    </citation>
    <scope>NUCLEOTIDE SEQUENCE [LARGE SCALE GENOMIC DNA]</scope>
    <source>
        <strain evidence="2">BIHB4019</strain>
    </source>
</reference>
<name>A0A1B2DMQ6_9BACL</name>
<dbReference type="RefSeq" id="WP_099520039.1">
    <property type="nucleotide sequence ID" value="NZ_CP016808.1"/>
</dbReference>
<dbReference type="InterPro" id="IPR008928">
    <property type="entry name" value="6-hairpin_glycosidase_sf"/>
</dbReference>
<proteinExistence type="predicted"/>
<dbReference type="InterPro" id="IPR010905">
    <property type="entry name" value="Glyco_hydro_88"/>
</dbReference>
<dbReference type="GO" id="GO:0016787">
    <property type="term" value="F:hydrolase activity"/>
    <property type="evidence" value="ECO:0007669"/>
    <property type="project" value="UniProtKB-KW"/>
</dbReference>
<evidence type="ECO:0000256" key="1">
    <source>
        <dbReference type="ARBA" id="ARBA00022801"/>
    </source>
</evidence>
<accession>A0A1B2DMQ6</accession>
<gene>
    <name evidence="2" type="ORF">BBD42_22755</name>
</gene>
<sequence length="362" mass="40679">MAGKNRSERQLLLSRTAERTLALSHTFSDEPGGIRWRRWDWSIGVAFYGVVKAGEAAGDAPYDLMLKGWIDGRIKAHFEKVCVNSNSLLLTMLHLRDQDDEGQYASFFQTFDDYLLNSGPRTDSGALEHTVLDNDWSDQVWADTLFMSLLYMAQRGTLLHDERFRLEAGRQLALHCKLLFDPEEKLFYHGWNDKQRKWIGVHWGRGNAWMTAGIVDILELLPSEFAEREAILETLHAQVKRLAELQEASGQWRTVLNRKDTYTETSATAGIAYGLLKGIRLGLISEQYREVAERALDAVVASIDEEGYVTGGSSGTPVKADAEAYNQIPYEITPFTQGLALLALQEGLQPNKKGSVSIHEAV</sequence>
<dbReference type="InterPro" id="IPR052043">
    <property type="entry name" value="PolySaccharide_Degr_Enz"/>
</dbReference>
<organism evidence="2">
    <name type="scientific">Paenibacillus sp. BIHB 4019</name>
    <dbReference type="NCBI Taxonomy" id="1870819"/>
    <lineage>
        <taxon>Bacteria</taxon>
        <taxon>Bacillati</taxon>
        <taxon>Bacillota</taxon>
        <taxon>Bacilli</taxon>
        <taxon>Bacillales</taxon>
        <taxon>Paenibacillaceae</taxon>
        <taxon>Paenibacillus</taxon>
    </lineage>
</organism>
<evidence type="ECO:0008006" key="3">
    <source>
        <dbReference type="Google" id="ProtNLM"/>
    </source>
</evidence>
<dbReference type="SUPFAM" id="SSF48208">
    <property type="entry name" value="Six-hairpin glycosidases"/>
    <property type="match status" value="1"/>
</dbReference>
<dbReference type="GO" id="GO:0005975">
    <property type="term" value="P:carbohydrate metabolic process"/>
    <property type="evidence" value="ECO:0007669"/>
    <property type="project" value="InterPro"/>
</dbReference>
<dbReference type="PANTHER" id="PTHR33886">
    <property type="entry name" value="UNSATURATED RHAMNOGALACTURONAN HYDROLASE (EUROFUNG)"/>
    <property type="match status" value="1"/>
</dbReference>